<dbReference type="EMBL" id="JADCKQ010000028">
    <property type="protein sequence ID" value="MBI1495560.1"/>
    <property type="molecule type" value="Genomic_DNA"/>
</dbReference>
<dbReference type="Pfam" id="PF00144">
    <property type="entry name" value="Beta-lactamase"/>
    <property type="match status" value="1"/>
</dbReference>
<reference evidence="2" key="1">
    <citation type="submission" date="2020-10" db="EMBL/GenBank/DDBJ databases">
        <title>Paenihalocynthiibacter styelae gen. nov., sp. nov., isolated from stalked sea squirt Styela clava.</title>
        <authorList>
            <person name="Kim Y.-O."/>
            <person name="Yoon J.-H."/>
        </authorList>
    </citation>
    <scope>NUCLEOTIDE SEQUENCE</scope>
    <source>
        <strain evidence="2">MYP1-1</strain>
    </source>
</reference>
<keyword evidence="2" id="KW-0378">Hydrolase</keyword>
<dbReference type="Gene3D" id="3.40.710.10">
    <property type="entry name" value="DD-peptidase/beta-lactamase superfamily"/>
    <property type="match status" value="1"/>
</dbReference>
<gene>
    <name evidence="2" type="ORF">H1D41_18150</name>
</gene>
<organism evidence="2 3">
    <name type="scientific">Halocynthiibacter styelae</name>
    <dbReference type="NCBI Taxonomy" id="2761955"/>
    <lineage>
        <taxon>Bacteria</taxon>
        <taxon>Pseudomonadati</taxon>
        <taxon>Pseudomonadota</taxon>
        <taxon>Alphaproteobacteria</taxon>
        <taxon>Rhodobacterales</taxon>
        <taxon>Paracoccaceae</taxon>
        <taxon>Halocynthiibacter</taxon>
    </lineage>
</organism>
<proteinExistence type="predicted"/>
<dbReference type="SUPFAM" id="SSF56601">
    <property type="entry name" value="beta-lactamase/transpeptidase-like"/>
    <property type="match status" value="1"/>
</dbReference>
<dbReference type="InterPro" id="IPR050789">
    <property type="entry name" value="Diverse_Enzym_Activities"/>
</dbReference>
<name>A0A8J7LLL4_9RHOB</name>
<keyword evidence="3" id="KW-1185">Reference proteome</keyword>
<dbReference type="InterPro" id="IPR012338">
    <property type="entry name" value="Beta-lactam/transpept-like"/>
</dbReference>
<evidence type="ECO:0000313" key="2">
    <source>
        <dbReference type="EMBL" id="MBI1495560.1"/>
    </source>
</evidence>
<dbReference type="AlphaFoldDB" id="A0A8J7LLL4"/>
<evidence type="ECO:0000313" key="3">
    <source>
        <dbReference type="Proteomes" id="UP000640583"/>
    </source>
</evidence>
<dbReference type="Proteomes" id="UP000640583">
    <property type="component" value="Unassembled WGS sequence"/>
</dbReference>
<feature type="domain" description="Beta-lactamase-related" evidence="1">
    <location>
        <begin position="29"/>
        <end position="279"/>
    </location>
</feature>
<dbReference type="PANTHER" id="PTHR43283:SF7">
    <property type="entry name" value="BETA-LACTAMASE-RELATED DOMAIN-CONTAINING PROTEIN"/>
    <property type="match status" value="1"/>
</dbReference>
<protein>
    <submittedName>
        <fullName evidence="2">Serine hydrolase</fullName>
    </submittedName>
</protein>
<accession>A0A8J7LLL4</accession>
<dbReference type="PANTHER" id="PTHR43283">
    <property type="entry name" value="BETA-LACTAMASE-RELATED"/>
    <property type="match status" value="1"/>
</dbReference>
<dbReference type="GO" id="GO:0016787">
    <property type="term" value="F:hydrolase activity"/>
    <property type="evidence" value="ECO:0007669"/>
    <property type="project" value="UniProtKB-KW"/>
</dbReference>
<dbReference type="RefSeq" id="WP_228850253.1">
    <property type="nucleotide sequence ID" value="NZ_JADCKQ010000028.1"/>
</dbReference>
<dbReference type="InterPro" id="IPR001466">
    <property type="entry name" value="Beta-lactam-related"/>
</dbReference>
<comment type="caution">
    <text evidence="2">The sequence shown here is derived from an EMBL/GenBank/DDBJ whole genome shotgun (WGS) entry which is preliminary data.</text>
</comment>
<evidence type="ECO:0000259" key="1">
    <source>
        <dbReference type="Pfam" id="PF00144"/>
    </source>
</evidence>
<sequence>MQVVASAISSERAALLTDFIRHEAAGTDALIALENGEIIFEYGPTDVPSNLHSGRKSIISLLFGIAQEKGLLDVNSTLGELGIDETQTPLTDVEKTATIAHLLQARSGVYLASGAETQNMKDGRPTRGQYLPGENHYYNNWDFNVLGTIFEQETSLSLGVAIDNWLAQPLGLQDFHSSHVIYDSDTSSTQHRTYRIHMSARDLARIGFLVQQGGAWNGEQVVPTDWISLTTQPFSKLSTRAYDGYGYLWWLNSERDIIAADGWGGQYLHIDRGGPFVLVNRQDTGNSKLGYLMFVYPSHSNDPLDVYKIHDILTGQVR</sequence>